<evidence type="ECO:0000313" key="2">
    <source>
        <dbReference type="EMBL" id="RIA88012.1"/>
    </source>
</evidence>
<dbReference type="Gene3D" id="1.10.510.10">
    <property type="entry name" value="Transferase(Phosphotransferase) domain 1"/>
    <property type="match status" value="1"/>
</dbReference>
<feature type="domain" description="Protein kinase" evidence="1">
    <location>
        <begin position="14"/>
        <end position="283"/>
    </location>
</feature>
<dbReference type="InterPro" id="IPR051681">
    <property type="entry name" value="Ser/Thr_Kinases-Pseudokinases"/>
</dbReference>
<dbReference type="AlphaFoldDB" id="A0A397SQM8"/>
<dbReference type="InterPro" id="IPR011009">
    <property type="entry name" value="Kinase-like_dom_sf"/>
</dbReference>
<keyword evidence="2" id="KW-0808">Transferase</keyword>
<dbReference type="InterPro" id="IPR001245">
    <property type="entry name" value="Ser-Thr/Tyr_kinase_cat_dom"/>
</dbReference>
<dbReference type="GO" id="GO:0004674">
    <property type="term" value="F:protein serine/threonine kinase activity"/>
    <property type="evidence" value="ECO:0007669"/>
    <property type="project" value="TreeGrafter"/>
</dbReference>
<dbReference type="Pfam" id="PF07714">
    <property type="entry name" value="PK_Tyr_Ser-Thr"/>
    <property type="match status" value="1"/>
</dbReference>
<dbReference type="Proteomes" id="UP000265703">
    <property type="component" value="Unassembled WGS sequence"/>
</dbReference>
<gene>
    <name evidence="2" type="ORF">C1645_827014</name>
</gene>
<evidence type="ECO:0000259" key="1">
    <source>
        <dbReference type="PROSITE" id="PS50011"/>
    </source>
</evidence>
<dbReference type="EMBL" id="QKYT01000283">
    <property type="protein sequence ID" value="RIA88012.1"/>
    <property type="molecule type" value="Genomic_DNA"/>
</dbReference>
<comment type="caution">
    <text evidence="2">The sequence shown here is derived from an EMBL/GenBank/DDBJ whole genome shotgun (WGS) entry which is preliminary data.</text>
</comment>
<name>A0A397SQM8_9GLOM</name>
<reference evidence="2 3" key="1">
    <citation type="submission" date="2018-06" db="EMBL/GenBank/DDBJ databases">
        <title>Comparative genomics reveals the genomic features of Rhizophagus irregularis, R. cerebriforme, R. diaphanum and Gigaspora rosea, and their symbiotic lifestyle signature.</title>
        <authorList>
            <person name="Morin E."/>
            <person name="San Clemente H."/>
            <person name="Chen E.C.H."/>
            <person name="De La Providencia I."/>
            <person name="Hainaut M."/>
            <person name="Kuo A."/>
            <person name="Kohler A."/>
            <person name="Murat C."/>
            <person name="Tang N."/>
            <person name="Roy S."/>
            <person name="Loubradou J."/>
            <person name="Henrissat B."/>
            <person name="Grigoriev I.V."/>
            <person name="Corradi N."/>
            <person name="Roux C."/>
            <person name="Martin F.M."/>
        </authorList>
    </citation>
    <scope>NUCLEOTIDE SEQUENCE [LARGE SCALE GENOMIC DNA]</scope>
    <source>
        <strain evidence="2 3">DAOM 227022</strain>
    </source>
</reference>
<dbReference type="PROSITE" id="PS50011">
    <property type="entry name" value="PROTEIN_KINASE_DOM"/>
    <property type="match status" value="1"/>
</dbReference>
<evidence type="ECO:0000313" key="3">
    <source>
        <dbReference type="Proteomes" id="UP000265703"/>
    </source>
</evidence>
<dbReference type="PANTHER" id="PTHR44329">
    <property type="entry name" value="SERINE/THREONINE-PROTEIN KINASE TNNI3K-RELATED"/>
    <property type="match status" value="1"/>
</dbReference>
<dbReference type="InterPro" id="IPR000719">
    <property type="entry name" value="Prot_kinase_dom"/>
</dbReference>
<dbReference type="OrthoDB" id="1668230at2759"/>
<keyword evidence="3" id="KW-1185">Reference proteome</keyword>
<dbReference type="STRING" id="658196.A0A397SQM8"/>
<organism evidence="2 3">
    <name type="scientific">Glomus cerebriforme</name>
    <dbReference type="NCBI Taxonomy" id="658196"/>
    <lineage>
        <taxon>Eukaryota</taxon>
        <taxon>Fungi</taxon>
        <taxon>Fungi incertae sedis</taxon>
        <taxon>Mucoromycota</taxon>
        <taxon>Glomeromycotina</taxon>
        <taxon>Glomeromycetes</taxon>
        <taxon>Glomerales</taxon>
        <taxon>Glomeraceae</taxon>
        <taxon>Glomus</taxon>
    </lineage>
</organism>
<dbReference type="GO" id="GO:0005524">
    <property type="term" value="F:ATP binding"/>
    <property type="evidence" value="ECO:0007669"/>
    <property type="project" value="InterPro"/>
</dbReference>
<accession>A0A397SQM8</accession>
<sequence length="530" mass="61899">MKLLKEWIDERVNGEDIDCFDFNEFNNLEKIDKRIGTLKKANWESRKITVVLKNLKNPKITESYFKGFIDKLEAFRKINHPNINRFHGLTRDSNGNYFSIWEHANDGNLRDYLKNKFNTLRWDDKIRMALDITRGLMCLHSKKVTHGNLHTYNVVVNNGIIMMTDLRLFKQVTEVTFENIAYVEPQYLHNSSYEQDIKSDIYSLGTLLWELSSERPPFSNYIQKAFSVAQIKKILLNGEREDPVENTPLKYLRLYQKCWQDDPNLRPEINEVYEILSQFNLLLDDKLLVYCNRPTPDSLQIFNSSLTTQQIIKHFNLNHGFLTGYNIRPSVQAVAVEDGELKMNLFKGQPIVYTCISSKENGNNTLDTCINFPVAEIIYNGDLLVSFLNYSDDEKKLHELYGDFFTRKFLAGGQLFIKDFNLATQTQKDILKFYLFCIYSSAKYSTEIQFSNLFTLNLLPRIETLDGEKLNTHEKLTIWMNNLYQKKMVDIISYINPIPISQIKCSTSSMDDILETFNDKQPGITNFEES</sequence>
<protein>
    <submittedName>
        <fullName evidence="2">Kinase-like domain-containing protein</fullName>
    </submittedName>
</protein>
<keyword evidence="2" id="KW-0418">Kinase</keyword>
<dbReference type="SUPFAM" id="SSF56112">
    <property type="entry name" value="Protein kinase-like (PK-like)"/>
    <property type="match status" value="1"/>
</dbReference>
<proteinExistence type="predicted"/>